<dbReference type="RefSeq" id="XP_005847570.1">
    <property type="nucleotide sequence ID" value="XM_005847508.1"/>
</dbReference>
<feature type="compositionally biased region" description="Low complexity" evidence="1">
    <location>
        <begin position="171"/>
        <end position="183"/>
    </location>
</feature>
<dbReference type="STRING" id="554065.E1ZFB1"/>
<reference evidence="3 4" key="1">
    <citation type="journal article" date="2010" name="Plant Cell">
        <title>The Chlorella variabilis NC64A genome reveals adaptation to photosymbiosis, coevolution with viruses, and cryptic sex.</title>
        <authorList>
            <person name="Blanc G."/>
            <person name="Duncan G."/>
            <person name="Agarkova I."/>
            <person name="Borodovsky M."/>
            <person name="Gurnon J."/>
            <person name="Kuo A."/>
            <person name="Lindquist E."/>
            <person name="Lucas S."/>
            <person name="Pangilinan J."/>
            <person name="Polle J."/>
            <person name="Salamov A."/>
            <person name="Terry A."/>
            <person name="Yamada T."/>
            <person name="Dunigan D.D."/>
            <person name="Grigoriev I.V."/>
            <person name="Claverie J.M."/>
            <person name="Van Etten J.L."/>
        </authorList>
    </citation>
    <scope>NUCLEOTIDE SEQUENCE [LARGE SCALE GENOMIC DNA]</scope>
    <source>
        <strain evidence="3 4">NC64A</strain>
    </source>
</reference>
<sequence length="931" mass="93978">MPSQGLSQSHSQDLAISLTLEDEFPELSASQVLAALQQAGGSLEAARQLCSRAVSAAACHPGSAAQQGAPQQHRKWWPASQFCPVEPLVATRSSSFGNSTATSSSAARRPLLVPHQVVPAQRSPATSGLATYQQPAMQPSAGGARGGSQPGVGQQSPATSAIRRLVGGASGDAPSSSSTAAAANVRPPGGILQRSTVAASTTGSTSSGSGSAPAGALPAAAQRRQREAAQGERQPLRPHYAAVFLTDKSRQQLLQHVPPLHEVVTADHMTVAYQPSLDECLALPLGREAALFVAGAAADYRAQAVAVEHPSWLPFLSGTPPHVTVSVGEEVPGKEAGDVTAAALEQPGMLAPVARLKLLQGVVGVQLSDGSRVYAADELQSRLAAAAPTPAAPRTGGPARILKRGAAAPAAPRGTAEPAAAAEPATEPAVPAASPPPATATTSSKAAAWDLDSLMDQLHLAEQPAAPPSGPASSSSSAGPAAAQPQPRRGLLKLPAAVAAEMAAPAREDAGPAAGSSSSGISIRGPPRPLAVRRPQQPQQQPPAPRKQEQQGYGAGAGSSEGFWAEPAAAVTVLGKTVEEEAAEAAAGDAPLDMVSSLAFLLPPERDAAKTPAATAAAAVVSELGPGYETSSSSIASLGEPQQQLDGEVAAAAVVDPQLLQLLQLQFPALHELVVETALRMHGGSLQAAAQFLGVLDQQQQGLAAAAAAQQAGAGPRQPTLGAYLQHVLPEGGPADGAYDFVPPSSSSSSSPASFADSGYDMYHPGAAAAAGGKQRAGAPAAGRGWQQQQQGGGGRGGRGAKAAQEAFATGQAALGKEMQATARAHADAASSARRRANVSTNAAVMNSFTLDLHGQHVDEALQSLERYLLTLGGLGHPGGVRLQVITGLGRHSVGNVPRVLPAVVRYLSDAGYKFDSEEGNPGIVNVMIGC</sequence>
<evidence type="ECO:0000259" key="2">
    <source>
        <dbReference type="PROSITE" id="PS50828"/>
    </source>
</evidence>
<feature type="compositionally biased region" description="Low complexity" evidence="1">
    <location>
        <begin position="93"/>
        <end position="109"/>
    </location>
</feature>
<feature type="compositionally biased region" description="Low complexity" evidence="1">
    <location>
        <begin position="471"/>
        <end position="487"/>
    </location>
</feature>
<dbReference type="OrthoDB" id="3231855at2759"/>
<organism evidence="4">
    <name type="scientific">Chlorella variabilis</name>
    <name type="common">Green alga</name>
    <dbReference type="NCBI Taxonomy" id="554065"/>
    <lineage>
        <taxon>Eukaryota</taxon>
        <taxon>Viridiplantae</taxon>
        <taxon>Chlorophyta</taxon>
        <taxon>core chlorophytes</taxon>
        <taxon>Trebouxiophyceae</taxon>
        <taxon>Chlorellales</taxon>
        <taxon>Chlorellaceae</taxon>
        <taxon>Chlorella clade</taxon>
        <taxon>Chlorella</taxon>
    </lineage>
</organism>
<feature type="region of interest" description="Disordered" evidence="1">
    <location>
        <begin position="93"/>
        <end position="112"/>
    </location>
</feature>
<dbReference type="InterPro" id="IPR052772">
    <property type="entry name" value="Endo/PolyKinase_Domain-Protein"/>
</dbReference>
<dbReference type="GO" id="GO:0005634">
    <property type="term" value="C:nucleus"/>
    <property type="evidence" value="ECO:0007669"/>
    <property type="project" value="TreeGrafter"/>
</dbReference>
<feature type="compositionally biased region" description="Low complexity" evidence="1">
    <location>
        <begin position="743"/>
        <end position="754"/>
    </location>
</feature>
<dbReference type="GeneID" id="17355027"/>
<evidence type="ECO:0000256" key="1">
    <source>
        <dbReference type="SAM" id="MobiDB-lite"/>
    </source>
</evidence>
<dbReference type="PROSITE" id="PS50828">
    <property type="entry name" value="SMR"/>
    <property type="match status" value="1"/>
</dbReference>
<feature type="compositionally biased region" description="Low complexity" evidence="1">
    <location>
        <begin position="771"/>
        <end position="790"/>
    </location>
</feature>
<protein>
    <recommendedName>
        <fullName evidence="2">Smr domain-containing protein</fullName>
    </recommendedName>
</protein>
<feature type="region of interest" description="Disordered" evidence="1">
    <location>
        <begin position="118"/>
        <end position="235"/>
    </location>
</feature>
<dbReference type="eggNOG" id="KOG2401">
    <property type="taxonomic scope" value="Eukaryota"/>
</dbReference>
<dbReference type="InterPro" id="IPR002625">
    <property type="entry name" value="Smr_dom"/>
</dbReference>
<feature type="region of interest" description="Disordered" evidence="1">
    <location>
        <begin position="404"/>
        <end position="444"/>
    </location>
</feature>
<feature type="compositionally biased region" description="Low complexity" evidence="1">
    <location>
        <begin position="503"/>
        <end position="539"/>
    </location>
</feature>
<evidence type="ECO:0000313" key="4">
    <source>
        <dbReference type="Proteomes" id="UP000008141"/>
    </source>
</evidence>
<feature type="compositionally biased region" description="Low complexity" evidence="1">
    <location>
        <begin position="194"/>
        <end position="222"/>
    </location>
</feature>
<dbReference type="AlphaFoldDB" id="E1ZFB1"/>
<dbReference type="KEGG" id="cvr:CHLNCDRAFT_133821"/>
<dbReference type="PANTHER" id="PTHR46535:SF1">
    <property type="entry name" value="NEDD4-BINDING PROTEIN 2"/>
    <property type="match status" value="1"/>
</dbReference>
<dbReference type="SUPFAM" id="SSF160443">
    <property type="entry name" value="SMR domain-like"/>
    <property type="match status" value="1"/>
</dbReference>
<feature type="region of interest" description="Disordered" evidence="1">
    <location>
        <begin position="771"/>
        <end position="805"/>
    </location>
</feature>
<feature type="region of interest" description="Disordered" evidence="1">
    <location>
        <begin position="503"/>
        <end position="561"/>
    </location>
</feature>
<evidence type="ECO:0000313" key="3">
    <source>
        <dbReference type="EMBL" id="EFN55468.1"/>
    </source>
</evidence>
<dbReference type="CDD" id="cd14279">
    <property type="entry name" value="CUE"/>
    <property type="match status" value="1"/>
</dbReference>
<proteinExistence type="predicted"/>
<feature type="region of interest" description="Disordered" evidence="1">
    <location>
        <begin position="463"/>
        <end position="487"/>
    </location>
</feature>
<keyword evidence="4" id="KW-1185">Reference proteome</keyword>
<dbReference type="PANTHER" id="PTHR46535">
    <property type="entry name" value="NEDD4-BINDING PROTEIN 2"/>
    <property type="match status" value="1"/>
</dbReference>
<feature type="compositionally biased region" description="Gly residues" evidence="1">
    <location>
        <begin position="791"/>
        <end position="800"/>
    </location>
</feature>
<dbReference type="SMART" id="SM00463">
    <property type="entry name" value="SMR"/>
    <property type="match status" value="1"/>
</dbReference>
<dbReference type="InterPro" id="IPR036063">
    <property type="entry name" value="Smr_dom_sf"/>
</dbReference>
<dbReference type="EMBL" id="GL433844">
    <property type="protein sequence ID" value="EFN55468.1"/>
    <property type="molecule type" value="Genomic_DNA"/>
</dbReference>
<feature type="domain" description="Smr" evidence="2">
    <location>
        <begin position="851"/>
        <end position="930"/>
    </location>
</feature>
<dbReference type="InParanoid" id="E1ZFB1"/>
<dbReference type="GO" id="GO:0004519">
    <property type="term" value="F:endonuclease activity"/>
    <property type="evidence" value="ECO:0007669"/>
    <property type="project" value="TreeGrafter"/>
</dbReference>
<name>E1ZFB1_CHLVA</name>
<feature type="compositionally biased region" description="Low complexity" evidence="1">
    <location>
        <begin position="404"/>
        <end position="432"/>
    </location>
</feature>
<dbReference type="Gene3D" id="3.30.1370.110">
    <property type="match status" value="1"/>
</dbReference>
<feature type="region of interest" description="Disordered" evidence="1">
    <location>
        <begin position="735"/>
        <end position="755"/>
    </location>
</feature>
<gene>
    <name evidence="3" type="ORF">CHLNCDRAFT_133821</name>
</gene>
<accession>E1ZFB1</accession>
<dbReference type="Proteomes" id="UP000008141">
    <property type="component" value="Unassembled WGS sequence"/>
</dbReference>
<feature type="compositionally biased region" description="Polar residues" evidence="1">
    <location>
        <begin position="123"/>
        <end position="137"/>
    </location>
</feature>